<dbReference type="GO" id="GO:0070008">
    <property type="term" value="F:serine-type exopeptidase activity"/>
    <property type="evidence" value="ECO:0007669"/>
    <property type="project" value="InterPro"/>
</dbReference>
<dbReference type="InterPro" id="IPR008758">
    <property type="entry name" value="Peptidase_S28"/>
</dbReference>
<comment type="similarity">
    <text evidence="1">Belongs to the peptidase S28 family.</text>
</comment>
<accession>A0A9P7ECL1</accession>
<evidence type="ECO:0000313" key="7">
    <source>
        <dbReference type="Proteomes" id="UP000807769"/>
    </source>
</evidence>
<evidence type="ECO:0000313" key="6">
    <source>
        <dbReference type="EMBL" id="KAG1817238.1"/>
    </source>
</evidence>
<evidence type="ECO:0000256" key="4">
    <source>
        <dbReference type="ARBA" id="ARBA00022801"/>
    </source>
</evidence>
<comment type="caution">
    <text evidence="6">The sequence shown here is derived from an EMBL/GenBank/DDBJ whole genome shotgun (WGS) entry which is preliminary data.</text>
</comment>
<evidence type="ECO:0000256" key="2">
    <source>
        <dbReference type="ARBA" id="ARBA00022670"/>
    </source>
</evidence>
<dbReference type="SUPFAM" id="SSF53474">
    <property type="entry name" value="alpha/beta-Hydrolases"/>
    <property type="match status" value="1"/>
</dbReference>
<dbReference type="OrthoDB" id="1735038at2759"/>
<sequence>MIPRARWRFSINIHSNGICDEPLIFFDQESVQAHWATEWPGYPIHPDVTGWLHIKRSSLARIMPCSPTLAIKMWALTSLLLAGVARAAIPNLMLRGMQSLPKIPVPERSITSPNGTALPNITTTYYFDQLIDHNNPDLGTFQQRYWMNWEFYEPGGPVILMTPGEINADGFEVFITNDSINGLIAQQQNGAAILIEHRFFGDSNPYDNLTSQSLSLLTIQQAIDDLVYFATTADLPMSGGDAVKPGQAPWILVGGSYSGALSSYTMVNKPGIFWAGYLSSATVETITDYYDYFTPIREYMPQNCSSDVQAVIAYLDKMYMANDTAGIQTLQEAFALGGLNHVGDFATAQRPPALPLILAKSLIQYNLWDWQSLSPDDGPGSMFYQFCDALEVKDGVNAGPDGWGLENAINSWGDFWNTTYYSYTCQDKDVETCLGTFDPTITYWTNITVDNAARSWFWMVCNQIGFYQVGPPEGQPAIVSRIIQPSFVERQCVNMFPQAFASPPDTPTAKTNAMYAGWNVNIPRIFLANGLRDPWRGGTVSADGLNKPNTTSMPIYMSDGFHTSDMITDNGVIDPTIAVVQKAGLMYMKEWLAEWKPST</sequence>
<organism evidence="6 7">
    <name type="scientific">Suillus subaureus</name>
    <dbReference type="NCBI Taxonomy" id="48587"/>
    <lineage>
        <taxon>Eukaryota</taxon>
        <taxon>Fungi</taxon>
        <taxon>Dikarya</taxon>
        <taxon>Basidiomycota</taxon>
        <taxon>Agaricomycotina</taxon>
        <taxon>Agaricomycetes</taxon>
        <taxon>Agaricomycetidae</taxon>
        <taxon>Boletales</taxon>
        <taxon>Suillineae</taxon>
        <taxon>Suillaceae</taxon>
        <taxon>Suillus</taxon>
    </lineage>
</organism>
<dbReference type="AlphaFoldDB" id="A0A9P7ECL1"/>
<keyword evidence="5" id="KW-0325">Glycoprotein</keyword>
<evidence type="ECO:0000256" key="3">
    <source>
        <dbReference type="ARBA" id="ARBA00022729"/>
    </source>
</evidence>
<keyword evidence="3" id="KW-0732">Signal</keyword>
<reference evidence="6" key="1">
    <citation type="journal article" date="2020" name="New Phytol.">
        <title>Comparative genomics reveals dynamic genome evolution in host specialist ectomycorrhizal fungi.</title>
        <authorList>
            <person name="Lofgren L.A."/>
            <person name="Nguyen N.H."/>
            <person name="Vilgalys R."/>
            <person name="Ruytinx J."/>
            <person name="Liao H.L."/>
            <person name="Branco S."/>
            <person name="Kuo A."/>
            <person name="LaButti K."/>
            <person name="Lipzen A."/>
            <person name="Andreopoulos W."/>
            <person name="Pangilinan J."/>
            <person name="Riley R."/>
            <person name="Hundley H."/>
            <person name="Na H."/>
            <person name="Barry K."/>
            <person name="Grigoriev I.V."/>
            <person name="Stajich J.E."/>
            <person name="Kennedy P.G."/>
        </authorList>
    </citation>
    <scope>NUCLEOTIDE SEQUENCE</scope>
    <source>
        <strain evidence="6">MN1</strain>
    </source>
</reference>
<dbReference type="GO" id="GO:0008239">
    <property type="term" value="F:dipeptidyl-peptidase activity"/>
    <property type="evidence" value="ECO:0007669"/>
    <property type="project" value="TreeGrafter"/>
</dbReference>
<dbReference type="InterPro" id="IPR029058">
    <property type="entry name" value="AB_hydrolase_fold"/>
</dbReference>
<dbReference type="PANTHER" id="PTHR11010:SF23">
    <property type="entry name" value="SERINE PEPTIDASE"/>
    <property type="match status" value="1"/>
</dbReference>
<gene>
    <name evidence="6" type="ORF">BJ212DRAFT_1576834</name>
</gene>
<dbReference type="PANTHER" id="PTHR11010">
    <property type="entry name" value="PROTEASE S28 PRO-X CARBOXYPEPTIDASE-RELATED"/>
    <property type="match status" value="1"/>
</dbReference>
<dbReference type="GeneID" id="64636192"/>
<keyword evidence="4" id="KW-0378">Hydrolase</keyword>
<dbReference type="EMBL" id="JABBWG010000014">
    <property type="protein sequence ID" value="KAG1817238.1"/>
    <property type="molecule type" value="Genomic_DNA"/>
</dbReference>
<evidence type="ECO:0000256" key="5">
    <source>
        <dbReference type="ARBA" id="ARBA00023180"/>
    </source>
</evidence>
<evidence type="ECO:0000256" key="1">
    <source>
        <dbReference type="ARBA" id="ARBA00011079"/>
    </source>
</evidence>
<dbReference type="RefSeq" id="XP_041193657.1">
    <property type="nucleotide sequence ID" value="XM_041342176.1"/>
</dbReference>
<keyword evidence="6" id="KW-0121">Carboxypeptidase</keyword>
<dbReference type="GO" id="GO:0004180">
    <property type="term" value="F:carboxypeptidase activity"/>
    <property type="evidence" value="ECO:0007669"/>
    <property type="project" value="UniProtKB-KW"/>
</dbReference>
<dbReference type="Gene3D" id="3.40.50.1820">
    <property type="entry name" value="alpha/beta hydrolase"/>
    <property type="match status" value="2"/>
</dbReference>
<protein>
    <submittedName>
        <fullName evidence="6">Serine carboxypeptidase S28-domain-containing protein</fullName>
    </submittedName>
</protein>
<keyword evidence="7" id="KW-1185">Reference proteome</keyword>
<proteinExistence type="inferred from homology"/>
<name>A0A9P7ECL1_9AGAM</name>
<dbReference type="GO" id="GO:0006508">
    <property type="term" value="P:proteolysis"/>
    <property type="evidence" value="ECO:0007669"/>
    <property type="project" value="UniProtKB-KW"/>
</dbReference>
<dbReference type="Pfam" id="PF05577">
    <property type="entry name" value="Peptidase_S28"/>
    <property type="match status" value="1"/>
</dbReference>
<keyword evidence="2" id="KW-0645">Protease</keyword>
<dbReference type="Proteomes" id="UP000807769">
    <property type="component" value="Unassembled WGS sequence"/>
</dbReference>